<evidence type="ECO:0000313" key="3">
    <source>
        <dbReference type="Proteomes" id="UP000217758"/>
    </source>
</evidence>
<dbReference type="InterPro" id="IPR049490">
    <property type="entry name" value="C883_1060-like_KR_N"/>
</dbReference>
<dbReference type="Proteomes" id="UP000217758">
    <property type="component" value="Chromosome"/>
</dbReference>
<accession>A0A1L7LJN7</accession>
<name>A0A1L7LJN7_9STRE</name>
<sequence length="67" mass="8132">MHSSNSIYLVMPARECHQVDEYVYEINPNSENDYNRLRDSLLKKNMKSIYIINLWYNKKSSIYLTKR</sequence>
<reference evidence="2 3" key="1">
    <citation type="journal article" date="2016" name="Microbiol. Immunol.">
        <title>Complete genome sequence of Streptococcus troglodytae TKU31 isolated from the oral cavity of a chimpanzee (Pan troglodytes).</title>
        <authorList>
            <person name="Okamoto M."/>
            <person name="Naito M."/>
            <person name="Miyanohara M."/>
            <person name="Imai S."/>
            <person name="Nomura Y."/>
            <person name="Saito W."/>
            <person name="Momoi Y."/>
            <person name="Takada K."/>
            <person name="Miyabe-Nishiwaki T."/>
            <person name="Tomonaga M."/>
            <person name="Hanada N."/>
        </authorList>
    </citation>
    <scope>NUCLEOTIDE SEQUENCE [LARGE SCALE GENOMIC DNA]</scope>
    <source>
        <strain evidence="3">TKU 31</strain>
    </source>
</reference>
<dbReference type="AlphaFoldDB" id="A0A1L7LJN7"/>
<dbReference type="Pfam" id="PF21394">
    <property type="entry name" value="Beta-ketacyl_N"/>
    <property type="match status" value="1"/>
</dbReference>
<dbReference type="EMBL" id="AP014612">
    <property type="protein sequence ID" value="BAQ24340.1"/>
    <property type="molecule type" value="Genomic_DNA"/>
</dbReference>
<dbReference type="RefSeq" id="WP_353511576.1">
    <property type="nucleotide sequence ID" value="NZ_AP014612.1"/>
</dbReference>
<evidence type="ECO:0000259" key="1">
    <source>
        <dbReference type="Pfam" id="PF21394"/>
    </source>
</evidence>
<protein>
    <submittedName>
        <fullName evidence="2">Beta-ketoacyl synthase</fullName>
    </submittedName>
</protein>
<feature type="domain" description="C883-1060-like ketoreductase" evidence="1">
    <location>
        <begin position="3"/>
        <end position="60"/>
    </location>
</feature>
<gene>
    <name evidence="2" type="ORF">SRT_10790</name>
</gene>
<keyword evidence="3" id="KW-1185">Reference proteome</keyword>
<dbReference type="KEGG" id="strg:SRT_10790"/>
<proteinExistence type="predicted"/>
<organism evidence="2 3">
    <name type="scientific">Streptococcus troglodytae</name>
    <dbReference type="NCBI Taxonomy" id="1111760"/>
    <lineage>
        <taxon>Bacteria</taxon>
        <taxon>Bacillati</taxon>
        <taxon>Bacillota</taxon>
        <taxon>Bacilli</taxon>
        <taxon>Lactobacillales</taxon>
        <taxon>Streptococcaceae</taxon>
        <taxon>Streptococcus</taxon>
    </lineage>
</organism>
<evidence type="ECO:0000313" key="2">
    <source>
        <dbReference type="EMBL" id="BAQ24340.1"/>
    </source>
</evidence>